<protein>
    <submittedName>
        <fullName evidence="1">Uncharacterized protein</fullName>
    </submittedName>
</protein>
<reference evidence="1" key="2">
    <citation type="journal article" date="2015" name="Fish Shellfish Immunol.">
        <title>Early steps in the European eel (Anguilla anguilla)-Vibrio vulnificus interaction in the gills: Role of the RtxA13 toxin.</title>
        <authorList>
            <person name="Callol A."/>
            <person name="Pajuelo D."/>
            <person name="Ebbesson L."/>
            <person name="Teles M."/>
            <person name="MacKenzie S."/>
            <person name="Amaro C."/>
        </authorList>
    </citation>
    <scope>NUCLEOTIDE SEQUENCE</scope>
</reference>
<name>A0A0E9RGD2_ANGAN</name>
<reference evidence="1" key="1">
    <citation type="submission" date="2014-11" db="EMBL/GenBank/DDBJ databases">
        <authorList>
            <person name="Amaro Gonzalez C."/>
        </authorList>
    </citation>
    <scope>NUCLEOTIDE SEQUENCE</scope>
</reference>
<evidence type="ECO:0000313" key="1">
    <source>
        <dbReference type="EMBL" id="JAH27403.1"/>
    </source>
</evidence>
<sequence>MEHSCETTPHSSLFTFTMAGRDGCCCICIMYSFCAWPIRTFSNEQIPKYPATVWHLQASHLKSECILCPEVPFIFVRGRSSKPGCLSGIVKFSTFVLALGTWVKQVHSCCAS</sequence>
<accession>A0A0E9RGD2</accession>
<dbReference type="AlphaFoldDB" id="A0A0E9RGD2"/>
<organism evidence="1">
    <name type="scientific">Anguilla anguilla</name>
    <name type="common">European freshwater eel</name>
    <name type="synonym">Muraena anguilla</name>
    <dbReference type="NCBI Taxonomy" id="7936"/>
    <lineage>
        <taxon>Eukaryota</taxon>
        <taxon>Metazoa</taxon>
        <taxon>Chordata</taxon>
        <taxon>Craniata</taxon>
        <taxon>Vertebrata</taxon>
        <taxon>Euteleostomi</taxon>
        <taxon>Actinopterygii</taxon>
        <taxon>Neopterygii</taxon>
        <taxon>Teleostei</taxon>
        <taxon>Anguilliformes</taxon>
        <taxon>Anguillidae</taxon>
        <taxon>Anguilla</taxon>
    </lineage>
</organism>
<proteinExistence type="predicted"/>
<dbReference type="EMBL" id="GBXM01081174">
    <property type="protein sequence ID" value="JAH27403.1"/>
    <property type="molecule type" value="Transcribed_RNA"/>
</dbReference>